<dbReference type="GO" id="GO:0030435">
    <property type="term" value="P:sporulation resulting in formation of a cellular spore"/>
    <property type="evidence" value="ECO:0007669"/>
    <property type="project" value="UniProtKB-KW"/>
</dbReference>
<comment type="function">
    <text evidence="1">In the phosphorylated form it could act as an anti-anti-sigma factor that counteracts SpoIIAB and thus releases sigma f from inhibition.</text>
</comment>
<accession>A0A926HZ55</accession>
<protein>
    <recommendedName>
        <fullName evidence="3 6">Anti-sigma F factor antagonist</fullName>
    </recommendedName>
    <alternativeName>
        <fullName evidence="6">Stage II sporulation protein</fullName>
    </alternativeName>
</protein>
<dbReference type="EMBL" id="JACRSU010000006">
    <property type="protein sequence ID" value="MBC8541804.1"/>
    <property type="molecule type" value="Genomic_DNA"/>
</dbReference>
<dbReference type="PANTHER" id="PTHR33495">
    <property type="entry name" value="ANTI-SIGMA FACTOR ANTAGONIST TM_1081-RELATED-RELATED"/>
    <property type="match status" value="1"/>
</dbReference>
<dbReference type="Pfam" id="PF01740">
    <property type="entry name" value="STAS"/>
    <property type="match status" value="1"/>
</dbReference>
<dbReference type="InterPro" id="IPR003658">
    <property type="entry name" value="Anti-sigma_ant"/>
</dbReference>
<evidence type="ECO:0000259" key="7">
    <source>
        <dbReference type="PROSITE" id="PS50801"/>
    </source>
</evidence>
<dbReference type="InterPro" id="IPR002645">
    <property type="entry name" value="STAS_dom"/>
</dbReference>
<name>A0A926HZ55_9FIRM</name>
<evidence type="ECO:0000256" key="1">
    <source>
        <dbReference type="ARBA" id="ARBA00001976"/>
    </source>
</evidence>
<dbReference type="Proteomes" id="UP000611762">
    <property type="component" value="Unassembled WGS sequence"/>
</dbReference>
<evidence type="ECO:0000256" key="4">
    <source>
        <dbReference type="ARBA" id="ARBA00022553"/>
    </source>
</evidence>
<dbReference type="CDD" id="cd07043">
    <property type="entry name" value="STAS_anti-anti-sigma_factors"/>
    <property type="match status" value="1"/>
</dbReference>
<dbReference type="PROSITE" id="PS50801">
    <property type="entry name" value="STAS"/>
    <property type="match status" value="1"/>
</dbReference>
<dbReference type="GO" id="GO:0045152">
    <property type="term" value="F:antisigma factor binding"/>
    <property type="evidence" value="ECO:0007669"/>
    <property type="project" value="InterPro"/>
</dbReference>
<reference evidence="8" key="1">
    <citation type="submission" date="2020-08" db="EMBL/GenBank/DDBJ databases">
        <title>Genome public.</title>
        <authorList>
            <person name="Liu C."/>
            <person name="Sun Q."/>
        </authorList>
    </citation>
    <scope>NUCLEOTIDE SEQUENCE</scope>
    <source>
        <strain evidence="8">H8</strain>
    </source>
</reference>
<evidence type="ECO:0000256" key="2">
    <source>
        <dbReference type="ARBA" id="ARBA00009013"/>
    </source>
</evidence>
<dbReference type="NCBIfam" id="TIGR02886">
    <property type="entry name" value="spore_II_AA"/>
    <property type="match status" value="1"/>
</dbReference>
<dbReference type="SUPFAM" id="SSF52091">
    <property type="entry name" value="SpoIIaa-like"/>
    <property type="match status" value="1"/>
</dbReference>
<evidence type="ECO:0000256" key="3">
    <source>
        <dbReference type="ARBA" id="ARBA00020784"/>
    </source>
</evidence>
<evidence type="ECO:0000256" key="6">
    <source>
        <dbReference type="RuleBase" id="RU003749"/>
    </source>
</evidence>
<keyword evidence="4" id="KW-0597">Phosphoprotein</keyword>
<evidence type="ECO:0000313" key="9">
    <source>
        <dbReference type="Proteomes" id="UP000611762"/>
    </source>
</evidence>
<organism evidence="8 9">
    <name type="scientific">Congzhengia minquanensis</name>
    <dbReference type="NCBI Taxonomy" id="2763657"/>
    <lineage>
        <taxon>Bacteria</taxon>
        <taxon>Bacillati</taxon>
        <taxon>Bacillota</taxon>
        <taxon>Clostridia</taxon>
        <taxon>Eubacteriales</taxon>
        <taxon>Oscillospiraceae</taxon>
        <taxon>Congzhengia</taxon>
    </lineage>
</organism>
<comment type="similarity">
    <text evidence="2 6">Belongs to the anti-sigma-factor antagonist family.</text>
</comment>
<keyword evidence="5" id="KW-0749">Sporulation</keyword>
<dbReference type="InterPro" id="IPR036513">
    <property type="entry name" value="STAS_dom_sf"/>
</dbReference>
<keyword evidence="9" id="KW-1185">Reference proteome</keyword>
<dbReference type="InterPro" id="IPR014237">
    <property type="entry name" value="Anti-sigma_F_ant"/>
</dbReference>
<feature type="domain" description="STAS" evidence="7">
    <location>
        <begin position="1"/>
        <end position="111"/>
    </location>
</feature>
<evidence type="ECO:0000256" key="5">
    <source>
        <dbReference type="ARBA" id="ARBA00022969"/>
    </source>
</evidence>
<sequence>MEISVLIKNKTLIVSLTGELDHHSAKEVKDMVEEVIKNRGVKNLIFDFSKLSFMDSSGIGVVIGRYKLITAMGGNVAIVSCSRNIDRLLKMSGITKLIATYDSLKGALKTIQEEIS</sequence>
<dbReference type="NCBIfam" id="TIGR00377">
    <property type="entry name" value="ant_ant_sig"/>
    <property type="match status" value="1"/>
</dbReference>
<dbReference type="AlphaFoldDB" id="A0A926HZ55"/>
<evidence type="ECO:0000313" key="8">
    <source>
        <dbReference type="EMBL" id="MBC8541804.1"/>
    </source>
</evidence>
<dbReference type="PANTHER" id="PTHR33495:SF2">
    <property type="entry name" value="ANTI-SIGMA FACTOR ANTAGONIST TM_1081-RELATED"/>
    <property type="match status" value="1"/>
</dbReference>
<comment type="caution">
    <text evidence="8">The sequence shown here is derived from an EMBL/GenBank/DDBJ whole genome shotgun (WGS) entry which is preliminary data.</text>
</comment>
<dbReference type="GO" id="GO:0043856">
    <property type="term" value="F:anti-sigma factor antagonist activity"/>
    <property type="evidence" value="ECO:0007669"/>
    <property type="project" value="InterPro"/>
</dbReference>
<proteinExistence type="inferred from homology"/>
<dbReference type="RefSeq" id="WP_249313795.1">
    <property type="nucleotide sequence ID" value="NZ_JACRSU010000006.1"/>
</dbReference>
<gene>
    <name evidence="8" type="primary">spoIIAA</name>
    <name evidence="8" type="ORF">H8698_12520</name>
</gene>
<dbReference type="Gene3D" id="3.30.750.24">
    <property type="entry name" value="STAS domain"/>
    <property type="match status" value="1"/>
</dbReference>